<keyword evidence="2" id="KW-1003">Cell membrane</keyword>
<sequence>MNRPTPTTANYSIVLVNYKSLELTKTCLTLLQEALRDTGVPVIVVDNQSNDASIEYLRTLDWIELIERTPLGPEAGNLAHGRALDLALARVETDYVFLLHTDTFIYDPTVFAMMLDQCTGQHPVATVGCLEQLDRGVVRSAWRLASRFCKHYTRRSLLALGMAARAPKPYREKHLKSFCTLWNVALIRQHGFHFQMDGRNPGYELQDRMTALGYQVRLIAPRKLFQYLDHIQSGTVSAMGGYARNHRRVRMYEQITQGKNLRAC</sequence>
<keyword evidence="2" id="KW-0997">Cell inner membrane</keyword>
<dbReference type="InterPro" id="IPR001173">
    <property type="entry name" value="Glyco_trans_2-like"/>
</dbReference>
<gene>
    <name evidence="6" type="ORF">DKY63_31440</name>
</gene>
<evidence type="ECO:0000256" key="4">
    <source>
        <dbReference type="ARBA" id="ARBA00022679"/>
    </source>
</evidence>
<dbReference type="Pfam" id="PF00535">
    <property type="entry name" value="Glycos_transf_2"/>
    <property type="match status" value="1"/>
</dbReference>
<evidence type="ECO:0000313" key="7">
    <source>
        <dbReference type="Proteomes" id="UP000250299"/>
    </source>
</evidence>
<dbReference type="EMBL" id="CP029693">
    <property type="protein sequence ID" value="AWY44182.1"/>
    <property type="molecule type" value="Genomic_DNA"/>
</dbReference>
<dbReference type="SUPFAM" id="SSF53448">
    <property type="entry name" value="Nucleotide-diphospho-sugar transferases"/>
    <property type="match status" value="1"/>
</dbReference>
<keyword evidence="3" id="KW-0328">Glycosyltransferase</keyword>
<organism evidence="6 7">
    <name type="scientific">Pseudomonas putida</name>
    <name type="common">Arthrobacter siderocapsulatus</name>
    <dbReference type="NCBI Taxonomy" id="303"/>
    <lineage>
        <taxon>Bacteria</taxon>
        <taxon>Pseudomonadati</taxon>
        <taxon>Pseudomonadota</taxon>
        <taxon>Gammaproteobacteria</taxon>
        <taxon>Pseudomonadales</taxon>
        <taxon>Pseudomonadaceae</taxon>
        <taxon>Pseudomonas</taxon>
    </lineage>
</organism>
<dbReference type="GO" id="GO:0016757">
    <property type="term" value="F:glycosyltransferase activity"/>
    <property type="evidence" value="ECO:0007669"/>
    <property type="project" value="UniProtKB-KW"/>
</dbReference>
<dbReference type="RefSeq" id="WP_110967701.1">
    <property type="nucleotide sequence ID" value="NZ_CP029693.1"/>
</dbReference>
<evidence type="ECO:0000256" key="2">
    <source>
        <dbReference type="ARBA" id="ARBA00022519"/>
    </source>
</evidence>
<dbReference type="OrthoDB" id="5785512at2"/>
<feature type="domain" description="Glycosyltransferase 2-like" evidence="5">
    <location>
        <begin position="12"/>
        <end position="129"/>
    </location>
</feature>
<protein>
    <submittedName>
        <fullName evidence="6">Glycosyltransferase</fullName>
    </submittedName>
</protein>
<comment type="similarity">
    <text evidence="1">Belongs to the glycosyltransferase 2 family.</text>
</comment>
<reference evidence="6 7" key="1">
    <citation type="submission" date="2018-05" db="EMBL/GenBank/DDBJ databases">
        <title>Whole genome sequence of Pseudomonas putida JBC17.</title>
        <authorList>
            <person name="Lee Y.H."/>
            <person name="David K."/>
        </authorList>
    </citation>
    <scope>NUCLEOTIDE SEQUENCE [LARGE SCALE GENOMIC DNA]</scope>
    <source>
        <strain evidence="6 7">JBC17</strain>
    </source>
</reference>
<keyword evidence="2" id="KW-0472">Membrane</keyword>
<keyword evidence="4 6" id="KW-0808">Transferase</keyword>
<dbReference type="PANTHER" id="PTHR43179:SF12">
    <property type="entry name" value="GALACTOFURANOSYLTRANSFERASE GLFT2"/>
    <property type="match status" value="1"/>
</dbReference>
<evidence type="ECO:0000256" key="1">
    <source>
        <dbReference type="ARBA" id="ARBA00006739"/>
    </source>
</evidence>
<dbReference type="Proteomes" id="UP000250299">
    <property type="component" value="Chromosome"/>
</dbReference>
<accession>A0A2Z4RT75</accession>
<evidence type="ECO:0000256" key="3">
    <source>
        <dbReference type="ARBA" id="ARBA00022676"/>
    </source>
</evidence>
<name>A0A2Z4RT75_PSEPU</name>
<dbReference type="InterPro" id="IPR029044">
    <property type="entry name" value="Nucleotide-diphossugar_trans"/>
</dbReference>
<dbReference type="Gene3D" id="3.90.550.10">
    <property type="entry name" value="Spore Coat Polysaccharide Biosynthesis Protein SpsA, Chain A"/>
    <property type="match status" value="1"/>
</dbReference>
<dbReference type="AlphaFoldDB" id="A0A2Z4RT75"/>
<dbReference type="PANTHER" id="PTHR43179">
    <property type="entry name" value="RHAMNOSYLTRANSFERASE WBBL"/>
    <property type="match status" value="1"/>
</dbReference>
<proteinExistence type="inferred from homology"/>
<evidence type="ECO:0000259" key="5">
    <source>
        <dbReference type="Pfam" id="PF00535"/>
    </source>
</evidence>
<evidence type="ECO:0000313" key="6">
    <source>
        <dbReference type="EMBL" id="AWY44182.1"/>
    </source>
</evidence>